<dbReference type="SMART" id="SM00382">
    <property type="entry name" value="AAA"/>
    <property type="match status" value="2"/>
</dbReference>
<evidence type="ECO:0000256" key="1">
    <source>
        <dbReference type="ARBA" id="ARBA00022741"/>
    </source>
</evidence>
<dbReference type="InterPro" id="IPR003959">
    <property type="entry name" value="ATPase_AAA_core"/>
</dbReference>
<organism evidence="5 6">
    <name type="scientific">Aspergillus violaceofuscus (strain CBS 115571)</name>
    <dbReference type="NCBI Taxonomy" id="1450538"/>
    <lineage>
        <taxon>Eukaryota</taxon>
        <taxon>Fungi</taxon>
        <taxon>Dikarya</taxon>
        <taxon>Ascomycota</taxon>
        <taxon>Pezizomycotina</taxon>
        <taxon>Eurotiomycetes</taxon>
        <taxon>Eurotiomycetidae</taxon>
        <taxon>Eurotiales</taxon>
        <taxon>Aspergillaceae</taxon>
        <taxon>Aspergillus</taxon>
    </lineage>
</organism>
<keyword evidence="2" id="KW-0067">ATP-binding</keyword>
<dbReference type="Proteomes" id="UP000249829">
    <property type="component" value="Unassembled WGS sequence"/>
</dbReference>
<dbReference type="PANTHER" id="PTHR10887:SF341">
    <property type="entry name" value="NFX1-TYPE ZINC FINGER-CONTAINING PROTEIN 1"/>
    <property type="match status" value="1"/>
</dbReference>
<dbReference type="InterPro" id="IPR041679">
    <property type="entry name" value="DNA2/NAM7-like_C"/>
</dbReference>
<evidence type="ECO:0000259" key="4">
    <source>
        <dbReference type="SMART" id="SM00382"/>
    </source>
</evidence>
<accession>A0A2V5H655</accession>
<dbReference type="AlphaFoldDB" id="A0A2V5H655"/>
<dbReference type="PRINTS" id="PR00819">
    <property type="entry name" value="CBXCFQXSUPER"/>
</dbReference>
<evidence type="ECO:0000313" key="5">
    <source>
        <dbReference type="EMBL" id="PYI19001.1"/>
    </source>
</evidence>
<dbReference type="InterPro" id="IPR000641">
    <property type="entry name" value="CbxX/CfxQ"/>
</dbReference>
<dbReference type="InterPro" id="IPR041627">
    <property type="entry name" value="AAA_lid_6"/>
</dbReference>
<gene>
    <name evidence="5" type="ORF">BO99DRAFT_432951</name>
</gene>
<evidence type="ECO:0000313" key="6">
    <source>
        <dbReference type="Proteomes" id="UP000249829"/>
    </source>
</evidence>
<feature type="domain" description="AAA+ ATPase" evidence="4">
    <location>
        <begin position="364"/>
        <end position="583"/>
    </location>
</feature>
<dbReference type="STRING" id="1450538.A0A2V5H655"/>
<dbReference type="Pfam" id="PF00004">
    <property type="entry name" value="AAA"/>
    <property type="match status" value="1"/>
</dbReference>
<protein>
    <recommendedName>
        <fullName evidence="4">AAA+ ATPase domain-containing protein</fullName>
    </recommendedName>
</protein>
<evidence type="ECO:0000256" key="3">
    <source>
        <dbReference type="SAM" id="MobiDB-lite"/>
    </source>
</evidence>
<dbReference type="Pfam" id="PF13087">
    <property type="entry name" value="AAA_12"/>
    <property type="match status" value="1"/>
</dbReference>
<proteinExistence type="predicted"/>
<keyword evidence="6" id="KW-1185">Reference proteome</keyword>
<dbReference type="InterPro" id="IPR003593">
    <property type="entry name" value="AAA+_ATPase"/>
</dbReference>
<feature type="region of interest" description="Disordered" evidence="3">
    <location>
        <begin position="748"/>
        <end position="810"/>
    </location>
</feature>
<dbReference type="FunFam" id="1.10.8.60:FF:000160">
    <property type="entry name" value="WGS project CABT00000000 data, contig 2.55"/>
    <property type="match status" value="1"/>
</dbReference>
<dbReference type="GO" id="GO:0031048">
    <property type="term" value="P:regulatory ncRNA-mediated heterochromatin formation"/>
    <property type="evidence" value="ECO:0007669"/>
    <property type="project" value="TreeGrafter"/>
</dbReference>
<dbReference type="CDD" id="cd18808">
    <property type="entry name" value="SF1_C_Upf1"/>
    <property type="match status" value="1"/>
</dbReference>
<feature type="domain" description="AAA+ ATPase" evidence="4">
    <location>
        <begin position="873"/>
        <end position="1114"/>
    </location>
</feature>
<dbReference type="InterPro" id="IPR047187">
    <property type="entry name" value="SF1_C_Upf1"/>
</dbReference>
<dbReference type="GO" id="GO:0031380">
    <property type="term" value="C:nuclear RNA-directed RNA polymerase complex"/>
    <property type="evidence" value="ECO:0007669"/>
    <property type="project" value="TreeGrafter"/>
</dbReference>
<name>A0A2V5H655_ASPV1</name>
<dbReference type="Gene3D" id="3.40.50.300">
    <property type="entry name" value="P-loop containing nucleotide triphosphate hydrolases"/>
    <property type="match status" value="4"/>
</dbReference>
<dbReference type="InterPro" id="IPR045055">
    <property type="entry name" value="DNA2/NAM7-like"/>
</dbReference>
<reference evidence="5 6" key="1">
    <citation type="submission" date="2018-02" db="EMBL/GenBank/DDBJ databases">
        <title>The genomes of Aspergillus section Nigri reveals drivers in fungal speciation.</title>
        <authorList>
            <consortium name="DOE Joint Genome Institute"/>
            <person name="Vesth T.C."/>
            <person name="Nybo J."/>
            <person name="Theobald S."/>
            <person name="Brandl J."/>
            <person name="Frisvad J.C."/>
            <person name="Nielsen K.F."/>
            <person name="Lyhne E.K."/>
            <person name="Kogle M.E."/>
            <person name="Kuo A."/>
            <person name="Riley R."/>
            <person name="Clum A."/>
            <person name="Nolan M."/>
            <person name="Lipzen A."/>
            <person name="Salamov A."/>
            <person name="Henrissat B."/>
            <person name="Wiebenga A."/>
            <person name="De vries R.P."/>
            <person name="Grigoriev I.V."/>
            <person name="Mortensen U.H."/>
            <person name="Andersen M.R."/>
            <person name="Baker S.E."/>
        </authorList>
    </citation>
    <scope>NUCLEOTIDE SEQUENCE [LARGE SCALE GENOMIC DNA]</scope>
    <source>
        <strain evidence="5 6">CBS 115571</strain>
    </source>
</reference>
<dbReference type="SUPFAM" id="SSF52540">
    <property type="entry name" value="P-loop containing nucleoside triphosphate hydrolases"/>
    <property type="match status" value="3"/>
</dbReference>
<keyword evidence="1" id="KW-0547">Nucleotide-binding</keyword>
<feature type="compositionally biased region" description="Basic and acidic residues" evidence="3">
    <location>
        <begin position="748"/>
        <end position="779"/>
    </location>
</feature>
<dbReference type="GO" id="GO:0016887">
    <property type="term" value="F:ATP hydrolysis activity"/>
    <property type="evidence" value="ECO:0007669"/>
    <property type="project" value="InterPro"/>
</dbReference>
<dbReference type="EMBL" id="KZ825138">
    <property type="protein sequence ID" value="PYI19001.1"/>
    <property type="molecule type" value="Genomic_DNA"/>
</dbReference>
<dbReference type="GO" id="GO:0005524">
    <property type="term" value="F:ATP binding"/>
    <property type="evidence" value="ECO:0007669"/>
    <property type="project" value="UniProtKB-KW"/>
</dbReference>
<dbReference type="OMA" id="PLECETH"/>
<dbReference type="PANTHER" id="PTHR10887">
    <property type="entry name" value="DNA2/NAM7 HELICASE FAMILY"/>
    <property type="match status" value="1"/>
</dbReference>
<dbReference type="Pfam" id="PF17866">
    <property type="entry name" value="AAA_lid_6"/>
    <property type="match status" value="1"/>
</dbReference>
<dbReference type="InterPro" id="IPR027417">
    <property type="entry name" value="P-loop_NTPase"/>
</dbReference>
<sequence length="1123" mass="125996">MVFLHAHTLKKLSEHAESSFAWLLLRLLSSPGCSSDFIDTAEDDTQSRTFLDSPSLEIRTIGYRIQSIMKTIRAKVDLDDRYWPGGRHDNDFEDFREISILPTPDEIASVEIPYYRRMCDVYNVPEAQRAATHYDNQFRLLREDLLAELRNDLQIARGQKKGRRSAPPVHGLCLTGVGCGTDDRRKTCYLEFACTMGLPHLSCLPKADRTKLLDDNPHIFRHQAFGCLLSKREIVAFVSLDRGSSDLLDDLPILALVVSGSDELTRLFTCAKVGPPFAFLPVHTPIFAYEPILQRLQQVVEFPLSQILLASEPKPELLTLDDDLATLVRQIQTTNGKSLEAILDTDMKVSLDGSQLQSLLNVLQQSVSTIQGPPGTGKSFLGALIAKILHDKTSKTMMAICYTNHALDQFLEYLLDIGILESSMLTYPELQDSESTLKRPRLRGFQDNIVFVDHSHPERELHEISEKRDPSMKTSKQNLYEVEMALKIVKYLGQQGQLSLLRTELSKTNDPLLNDLDSSDLLKAGLLTLGSPKVLKSPIRLSTIDNYQGEERDIVVASLTRSNEAGDIGFMAAPERLNVLLSRARNALAMIGNGGIFLKSRKGHLTWQPLFEMLRDHGHVYTGFPLECETHPDRQVVIRSPQEFETECPDRGCSDPCSAAFACGVHSCTRRCHRAENHSRIKCIMTMEQTCPKNHKYYWECYQGAPRTCPTCLEEAVEAERLKREDAKLEAKRRATQLEHAKKLKEIEERIRKQRQPLKDEQGNRNRRDALARKEEELKSLTAAADRTRVSPPTSVPGEFPVDSQPEGGTSTIALQSEARDEWQRQKKDEDQSNEALDTLMDMIGLESVKESFLGIKVKVDVVVRQGASLAAERFGAALLGNQETGKTTVARLYARFLSIFGVIPGRFFIETPGSKLANGSVQGCQKHLEEIKSNGGGAFFIDEAYQLTSGNNAGGSSDYLDEELQSILQHHMHQKYNGRMRVEEGPGGLYMRIVARRVGRGRGRGGFGNARAVNNVFARITDRQAKRLQRQRRLKRPANDLLLTKEDLLGPDPQTVLRKNATWDKLQALTGLQSVKQSVEALFDTVQFNYERELAEKPLVEFSLNKVFVGNPGTGNTTVAKL</sequence>
<evidence type="ECO:0000256" key="2">
    <source>
        <dbReference type="ARBA" id="ARBA00022840"/>
    </source>
</evidence>
<dbReference type="CDD" id="cd06008">
    <property type="entry name" value="NF-X1-zinc-finger"/>
    <property type="match status" value="1"/>
</dbReference>